<dbReference type="CDD" id="cd07377">
    <property type="entry name" value="WHTH_GntR"/>
    <property type="match status" value="1"/>
</dbReference>
<dbReference type="Gene3D" id="1.10.10.10">
    <property type="entry name" value="Winged helix-like DNA-binding domain superfamily/Winged helix DNA-binding domain"/>
    <property type="match status" value="1"/>
</dbReference>
<evidence type="ECO:0000313" key="6">
    <source>
        <dbReference type="Proteomes" id="UP001201701"/>
    </source>
</evidence>
<evidence type="ECO:0000256" key="2">
    <source>
        <dbReference type="ARBA" id="ARBA00023125"/>
    </source>
</evidence>
<reference evidence="5 6" key="1">
    <citation type="submission" date="2022-02" db="EMBL/GenBank/DDBJ databases">
        <title>Draft genome sequence of Mezorhizobium retamae strain IRAMC:0171 isolated from Retama raetam nodules.</title>
        <authorList>
            <person name="Bengaied R."/>
            <person name="Sbissi I."/>
            <person name="Huber K."/>
            <person name="Ghodbane F."/>
            <person name="Nouioui I."/>
            <person name="Tarhouni M."/>
            <person name="Gtari M."/>
        </authorList>
    </citation>
    <scope>NUCLEOTIDE SEQUENCE [LARGE SCALE GENOMIC DNA]</scope>
    <source>
        <strain evidence="5 6">IRAMC:0171</strain>
    </source>
</reference>
<dbReference type="InterPro" id="IPR008920">
    <property type="entry name" value="TF_FadR/GntR_C"/>
</dbReference>
<evidence type="ECO:0000256" key="3">
    <source>
        <dbReference type="ARBA" id="ARBA00023163"/>
    </source>
</evidence>
<sequence length="236" mass="26060">MSDERPFKGSGGSLRAQVYEDIRDRIHRGALGPNDRLVDVEIAGSLGVSRMPVREALLQLTHEGYLVGTTRGFMLPTLTPADVANIFEVRRCLEPRAAAHAARTLDAAGMERLAAALKDAEEAVATADAELLFQANVRFRRSWLEAVDNDRLASAIARFADHVQVVRLGTLTHQPTQAIVLAGMRRLYDAFASRDSMAAFDHMTTFIQHAEERFVTLTRAMETANDEGRRSQGQSQ</sequence>
<dbReference type="EMBL" id="JAKREW010000012">
    <property type="protein sequence ID" value="MCG7506210.1"/>
    <property type="molecule type" value="Genomic_DNA"/>
</dbReference>
<dbReference type="PANTHER" id="PTHR43537">
    <property type="entry name" value="TRANSCRIPTIONAL REGULATOR, GNTR FAMILY"/>
    <property type="match status" value="1"/>
</dbReference>
<evidence type="ECO:0000256" key="1">
    <source>
        <dbReference type="ARBA" id="ARBA00023015"/>
    </source>
</evidence>
<dbReference type="SUPFAM" id="SSF48008">
    <property type="entry name" value="GntR ligand-binding domain-like"/>
    <property type="match status" value="1"/>
</dbReference>
<evidence type="ECO:0000313" key="5">
    <source>
        <dbReference type="EMBL" id="MCG7506210.1"/>
    </source>
</evidence>
<keyword evidence="3" id="KW-0804">Transcription</keyword>
<organism evidence="5 6">
    <name type="scientific">Mesorhizobium retamae</name>
    <dbReference type="NCBI Taxonomy" id="2912854"/>
    <lineage>
        <taxon>Bacteria</taxon>
        <taxon>Pseudomonadati</taxon>
        <taxon>Pseudomonadota</taxon>
        <taxon>Alphaproteobacteria</taxon>
        <taxon>Hyphomicrobiales</taxon>
        <taxon>Phyllobacteriaceae</taxon>
        <taxon>Mesorhizobium</taxon>
    </lineage>
</organism>
<evidence type="ECO:0000259" key="4">
    <source>
        <dbReference type="PROSITE" id="PS50949"/>
    </source>
</evidence>
<dbReference type="InterPro" id="IPR036390">
    <property type="entry name" value="WH_DNA-bd_sf"/>
</dbReference>
<dbReference type="InterPro" id="IPR011711">
    <property type="entry name" value="GntR_C"/>
</dbReference>
<protein>
    <submittedName>
        <fullName evidence="5">GntR family transcriptional regulator</fullName>
    </submittedName>
</protein>
<dbReference type="SUPFAM" id="SSF46785">
    <property type="entry name" value="Winged helix' DNA-binding domain"/>
    <property type="match status" value="1"/>
</dbReference>
<dbReference type="PROSITE" id="PS50949">
    <property type="entry name" value="HTH_GNTR"/>
    <property type="match status" value="1"/>
</dbReference>
<feature type="domain" description="HTH gntR-type" evidence="4">
    <location>
        <begin position="12"/>
        <end position="78"/>
    </location>
</feature>
<dbReference type="InterPro" id="IPR036388">
    <property type="entry name" value="WH-like_DNA-bd_sf"/>
</dbReference>
<dbReference type="Proteomes" id="UP001201701">
    <property type="component" value="Unassembled WGS sequence"/>
</dbReference>
<keyword evidence="2" id="KW-0238">DNA-binding</keyword>
<dbReference type="PANTHER" id="PTHR43537:SF45">
    <property type="entry name" value="GNTR FAMILY REGULATORY PROTEIN"/>
    <property type="match status" value="1"/>
</dbReference>
<dbReference type="Pfam" id="PF07729">
    <property type="entry name" value="FCD"/>
    <property type="match status" value="1"/>
</dbReference>
<dbReference type="SMART" id="SM00345">
    <property type="entry name" value="HTH_GNTR"/>
    <property type="match status" value="1"/>
</dbReference>
<comment type="caution">
    <text evidence="5">The sequence shown here is derived from an EMBL/GenBank/DDBJ whole genome shotgun (WGS) entry which is preliminary data.</text>
</comment>
<dbReference type="Gene3D" id="1.20.120.530">
    <property type="entry name" value="GntR ligand-binding domain-like"/>
    <property type="match status" value="1"/>
</dbReference>
<keyword evidence="6" id="KW-1185">Reference proteome</keyword>
<accession>A0ABS9QFK4</accession>
<keyword evidence="1" id="KW-0805">Transcription regulation</keyword>
<gene>
    <name evidence="5" type="ORF">L4923_14385</name>
</gene>
<proteinExistence type="predicted"/>
<dbReference type="InterPro" id="IPR000524">
    <property type="entry name" value="Tscrpt_reg_HTH_GntR"/>
</dbReference>
<dbReference type="Pfam" id="PF00392">
    <property type="entry name" value="GntR"/>
    <property type="match status" value="1"/>
</dbReference>
<dbReference type="SMART" id="SM00895">
    <property type="entry name" value="FCD"/>
    <property type="match status" value="1"/>
</dbReference>
<name>A0ABS9QFK4_9HYPH</name>
<dbReference type="RefSeq" id="WP_239366168.1">
    <property type="nucleotide sequence ID" value="NZ_JAKREW010000012.1"/>
</dbReference>